<proteinExistence type="predicted"/>
<protein>
    <recommendedName>
        <fullName evidence="1">DUF7730 domain-containing protein</fullName>
    </recommendedName>
</protein>
<comment type="caution">
    <text evidence="2">The sequence shown here is derived from an EMBL/GenBank/DDBJ whole genome shotgun (WGS) entry which is preliminary data.</text>
</comment>
<accession>A0A1F7ZXD6</accession>
<dbReference type="Proteomes" id="UP000179179">
    <property type="component" value="Unassembled WGS sequence"/>
</dbReference>
<evidence type="ECO:0000313" key="2">
    <source>
        <dbReference type="EMBL" id="OGM44116.1"/>
    </source>
</evidence>
<dbReference type="InterPro" id="IPR056632">
    <property type="entry name" value="DUF7730"/>
</dbReference>
<evidence type="ECO:0000259" key="1">
    <source>
        <dbReference type="Pfam" id="PF24864"/>
    </source>
</evidence>
<name>A0A1F7ZXD6_9EURO</name>
<dbReference type="GeneID" id="34450690"/>
<dbReference type="OrthoDB" id="5272396at2759"/>
<organism evidence="2 3">
    <name type="scientific">Aspergillus bombycis</name>
    <dbReference type="NCBI Taxonomy" id="109264"/>
    <lineage>
        <taxon>Eukaryota</taxon>
        <taxon>Fungi</taxon>
        <taxon>Dikarya</taxon>
        <taxon>Ascomycota</taxon>
        <taxon>Pezizomycotina</taxon>
        <taxon>Eurotiomycetes</taxon>
        <taxon>Eurotiomycetidae</taxon>
        <taxon>Eurotiales</taxon>
        <taxon>Aspergillaceae</taxon>
        <taxon>Aspergillus</taxon>
    </lineage>
</organism>
<dbReference type="AlphaFoldDB" id="A0A1F7ZXD6"/>
<dbReference type="PANTHER" id="PTHR42085">
    <property type="entry name" value="F-BOX DOMAIN-CONTAINING PROTEIN"/>
    <property type="match status" value="1"/>
</dbReference>
<dbReference type="PANTHER" id="PTHR42085:SF2">
    <property type="entry name" value="F-BOX DOMAIN-CONTAINING PROTEIN"/>
    <property type="match status" value="1"/>
</dbReference>
<evidence type="ECO:0000313" key="3">
    <source>
        <dbReference type="Proteomes" id="UP000179179"/>
    </source>
</evidence>
<reference evidence="2 3" key="1">
    <citation type="journal article" date="2016" name="Genome Biol. Evol.">
        <title>Draft genome sequence of an aflatoxigenic Aspergillus species, A. bombycis.</title>
        <authorList>
            <person name="Moore G.G."/>
            <person name="Mack B.M."/>
            <person name="Beltz S.B."/>
            <person name="Gilbert M.K."/>
        </authorList>
    </citation>
    <scope>NUCLEOTIDE SEQUENCE [LARGE SCALE GENOMIC DNA]</scope>
    <source>
        <strain evidence="3">NRRL 26010</strain>
    </source>
</reference>
<dbReference type="EMBL" id="LYCR01000060">
    <property type="protein sequence ID" value="OGM44116.1"/>
    <property type="molecule type" value="Genomic_DNA"/>
</dbReference>
<keyword evidence="3" id="KW-1185">Reference proteome</keyword>
<feature type="domain" description="DUF7730" evidence="1">
    <location>
        <begin position="4"/>
        <end position="146"/>
    </location>
</feature>
<sequence>MPFLLLNLPTELRLEIYHHLFGISPTTRLVLACLPGLPPCLNGCDNSSPTFVIWHFPPSTPDGTDYQGQSGYQPVEWAQRQGKIYSRGIFLAILVICKQVYNEAMPLFSSQTFFAMSGLINTTVSWLAGIGAQRRRCIRRLSFHYESVPSAHKSIGNDIQYSMRVLCEMLMDSDRLDVLL</sequence>
<dbReference type="InterPro" id="IPR038883">
    <property type="entry name" value="AN11006-like"/>
</dbReference>
<dbReference type="Pfam" id="PF24864">
    <property type="entry name" value="DUF7730"/>
    <property type="match status" value="1"/>
</dbReference>
<dbReference type="RefSeq" id="XP_022387833.1">
    <property type="nucleotide sequence ID" value="XM_022534429.1"/>
</dbReference>
<gene>
    <name evidence="2" type="ORF">ABOM_007300</name>
</gene>